<dbReference type="OrthoDB" id="20734at2759"/>
<dbReference type="Pfam" id="PF10356">
    <property type="entry name" value="RRG7"/>
    <property type="match status" value="1"/>
</dbReference>
<evidence type="ECO:0000256" key="1">
    <source>
        <dbReference type="ARBA" id="ARBA00004173"/>
    </source>
</evidence>
<dbReference type="EMBL" id="GL945429">
    <property type="protein sequence ID" value="EGO29356.1"/>
    <property type="molecule type" value="Genomic_DNA"/>
</dbReference>
<comment type="subcellular location">
    <subcellularLocation>
        <location evidence="1">Mitochondrion</location>
    </subcellularLocation>
</comment>
<keyword evidence="2" id="KW-0496">Mitochondrion</keyword>
<protein>
    <submittedName>
        <fullName evidence="3">Uncharacterized protein</fullName>
    </submittedName>
</protein>
<dbReference type="PANTHER" id="PTHR28133">
    <property type="entry name" value="REQUIRED FOR RESPIRATORY GROWTH PROTEIN 7, MITOCHONDRIAL"/>
    <property type="match status" value="1"/>
</dbReference>
<accession>F8NGG9</accession>
<sequence length="240" mass="27138">MNKVRLDGVRRISQLSNVHRGTAFEERSLSLLQDHFSMALRRVGGKSDGGIDLQGWWWVPQLWKPLDPLAVDELSQRRRIRVLAQCKAERKKFSPNYVREMEGVLYRHMATTPTTHASQPSLNDTHLFSYPSIALLVSESAFTKSTLLRAFSSTVPFFLLHLPQQASNDIQHKGDSVALGSAFWNPALSGESGILGGEMEIRWERSLSGGGRPGMWWRGEKVRNWTPESGFVQDDNISFE</sequence>
<dbReference type="GO" id="GO:0005739">
    <property type="term" value="C:mitochondrion"/>
    <property type="evidence" value="ECO:0007669"/>
    <property type="project" value="UniProtKB-SubCell"/>
</dbReference>
<dbReference type="Proteomes" id="UP000008064">
    <property type="component" value="Unassembled WGS sequence"/>
</dbReference>
<reference evidence="3" key="1">
    <citation type="submission" date="2011-04" db="EMBL/GenBank/DDBJ databases">
        <title>Evolution of plant cell wall degrading machinery underlies the functional diversity of forest fungi.</title>
        <authorList>
            <consortium name="US DOE Joint Genome Institute (JGI-PGF)"/>
            <person name="Eastwood D.C."/>
            <person name="Floudas D."/>
            <person name="Binder M."/>
            <person name="Majcherczyk A."/>
            <person name="Schneider P."/>
            <person name="Aerts A."/>
            <person name="Asiegbu F.O."/>
            <person name="Baker S.E."/>
            <person name="Barry K."/>
            <person name="Bendiksby M."/>
            <person name="Blumentritt M."/>
            <person name="Coutinho P.M."/>
            <person name="Cullen D."/>
            <person name="Cullen D."/>
            <person name="Gathman A."/>
            <person name="Goodell B."/>
            <person name="Henrissat B."/>
            <person name="Ihrmark K."/>
            <person name="Kauserud H."/>
            <person name="Kohler A."/>
            <person name="LaButti K."/>
            <person name="Lapidus A."/>
            <person name="Lavin J.L."/>
            <person name="Lee Y.-H."/>
            <person name="Lindquist E."/>
            <person name="Lilly W."/>
            <person name="Lucas S."/>
            <person name="Morin E."/>
            <person name="Murat C."/>
            <person name="Oguiza J.A."/>
            <person name="Park J."/>
            <person name="Pisabarro A.G."/>
            <person name="Riley R."/>
            <person name="Rosling A."/>
            <person name="Salamov A."/>
            <person name="Schmidt O."/>
            <person name="Schmutz J."/>
            <person name="Skrede I."/>
            <person name="Stenlid J."/>
            <person name="Wiebenga A."/>
            <person name="Xie X."/>
            <person name="Kues U."/>
            <person name="Hibbett D.S."/>
            <person name="Hoffmeister D."/>
            <person name="Hogberg N."/>
            <person name="Martin F."/>
            <person name="Grigoriev I.V."/>
            <person name="Watkinson S.C."/>
        </authorList>
    </citation>
    <scope>NUCLEOTIDE SEQUENCE</scope>
    <source>
        <strain evidence="3">S7.9</strain>
    </source>
</reference>
<evidence type="ECO:0000313" key="3">
    <source>
        <dbReference type="EMBL" id="EGO29356.1"/>
    </source>
</evidence>
<evidence type="ECO:0000256" key="2">
    <source>
        <dbReference type="ARBA" id="ARBA00023128"/>
    </source>
</evidence>
<dbReference type="GeneID" id="18810095"/>
<proteinExistence type="predicted"/>
<dbReference type="HOGENOM" id="CLU_074378_1_0_1"/>
<dbReference type="RefSeq" id="XP_007313598.1">
    <property type="nucleotide sequence ID" value="XM_007313536.1"/>
</dbReference>
<organism>
    <name type="scientific">Serpula lacrymans var. lacrymans (strain S7.9)</name>
    <name type="common">Dry rot fungus</name>
    <dbReference type="NCBI Taxonomy" id="578457"/>
    <lineage>
        <taxon>Eukaryota</taxon>
        <taxon>Fungi</taxon>
        <taxon>Dikarya</taxon>
        <taxon>Basidiomycota</taxon>
        <taxon>Agaricomycotina</taxon>
        <taxon>Agaricomycetes</taxon>
        <taxon>Agaricomycetidae</taxon>
        <taxon>Boletales</taxon>
        <taxon>Coniophorineae</taxon>
        <taxon>Serpulaceae</taxon>
        <taxon>Serpula</taxon>
    </lineage>
</organism>
<dbReference type="InterPro" id="IPR018828">
    <property type="entry name" value="RRG7"/>
</dbReference>
<name>F8NGG9_SERL9</name>
<dbReference type="KEGG" id="sla:SERLADRAFT_365376"/>
<dbReference type="PANTHER" id="PTHR28133:SF1">
    <property type="entry name" value="REQUIRED FOR RESPIRATORY GROWTH PROTEIN 7, MITOCHONDRIAL"/>
    <property type="match status" value="1"/>
</dbReference>
<gene>
    <name evidence="3" type="ORF">SERLADRAFT_365376</name>
</gene>
<dbReference type="AlphaFoldDB" id="F8NGG9"/>